<dbReference type="RefSeq" id="WP_353567528.1">
    <property type="nucleotide sequence ID" value="NZ_BAABRI010000014.1"/>
</dbReference>
<evidence type="ECO:0000256" key="2">
    <source>
        <dbReference type="SAM" id="Phobius"/>
    </source>
</evidence>
<keyword evidence="2" id="KW-0472">Membrane</keyword>
<feature type="transmembrane region" description="Helical" evidence="2">
    <location>
        <begin position="34"/>
        <end position="52"/>
    </location>
</feature>
<feature type="region of interest" description="Disordered" evidence="1">
    <location>
        <begin position="626"/>
        <end position="662"/>
    </location>
</feature>
<protein>
    <recommendedName>
        <fullName evidence="5">DUF4175 family protein</fullName>
    </recommendedName>
</protein>
<dbReference type="EMBL" id="BAABRI010000014">
    <property type="protein sequence ID" value="GAA5483421.1"/>
    <property type="molecule type" value="Genomic_DNA"/>
</dbReference>
<keyword evidence="2" id="KW-0812">Transmembrane</keyword>
<feature type="compositionally biased region" description="Basic and acidic residues" evidence="1">
    <location>
        <begin position="639"/>
        <end position="662"/>
    </location>
</feature>
<evidence type="ECO:0008006" key="5">
    <source>
        <dbReference type="Google" id="ProtNLM"/>
    </source>
</evidence>
<dbReference type="Proteomes" id="UP001476282">
    <property type="component" value="Unassembled WGS sequence"/>
</dbReference>
<proteinExistence type="predicted"/>
<evidence type="ECO:0000256" key="1">
    <source>
        <dbReference type="SAM" id="MobiDB-lite"/>
    </source>
</evidence>
<keyword evidence="2" id="KW-1133">Transmembrane helix</keyword>
<feature type="transmembrane region" description="Helical" evidence="2">
    <location>
        <begin position="64"/>
        <end position="82"/>
    </location>
</feature>
<keyword evidence="4" id="KW-1185">Reference proteome</keyword>
<evidence type="ECO:0000313" key="3">
    <source>
        <dbReference type="EMBL" id="GAA5483421.1"/>
    </source>
</evidence>
<organism evidence="3 4">
    <name type="scientific">Haloferula sargassicola</name>
    <dbReference type="NCBI Taxonomy" id="490096"/>
    <lineage>
        <taxon>Bacteria</taxon>
        <taxon>Pseudomonadati</taxon>
        <taxon>Verrucomicrobiota</taxon>
        <taxon>Verrucomicrobiia</taxon>
        <taxon>Verrucomicrobiales</taxon>
        <taxon>Verrucomicrobiaceae</taxon>
        <taxon>Haloferula</taxon>
    </lineage>
</organism>
<reference evidence="3 4" key="1">
    <citation type="submission" date="2024-02" db="EMBL/GenBank/DDBJ databases">
        <title>Haloferula sargassicola NBRC 104335.</title>
        <authorList>
            <person name="Ichikawa N."/>
            <person name="Katano-Makiyama Y."/>
            <person name="Hidaka K."/>
        </authorList>
    </citation>
    <scope>NUCLEOTIDE SEQUENCE [LARGE SCALE GENOMIC DNA]</scope>
    <source>
        <strain evidence="3 4">NBRC 104335</strain>
    </source>
</reference>
<gene>
    <name evidence="3" type="ORF">Hsar01_02652</name>
</gene>
<evidence type="ECO:0000313" key="4">
    <source>
        <dbReference type="Proteomes" id="UP001476282"/>
    </source>
</evidence>
<feature type="region of interest" description="Disordered" evidence="1">
    <location>
        <begin position="558"/>
        <end position="588"/>
    </location>
</feature>
<comment type="caution">
    <text evidence="3">The sequence shown here is derived from an EMBL/GenBank/DDBJ whole genome shotgun (WGS) entry which is preliminary data.</text>
</comment>
<feature type="compositionally biased region" description="Low complexity" evidence="1">
    <location>
        <begin position="575"/>
        <end position="586"/>
    </location>
</feature>
<accession>A0ABP9USS2</accession>
<feature type="transmembrane region" description="Helical" evidence="2">
    <location>
        <begin position="159"/>
        <end position="177"/>
    </location>
</feature>
<sequence>MLDPKPTRTPLPESLRQQLVDYRRQLWRTKVSEAVFAGIFGLLLSFLLVFAIDRFSATPPGVRLVILLAGTSLAAVFAPLWLHRWVWRHRDHDQLAKLISRKHPGLGDRLLGVIDLANQTENEDTLSPRLRAAAMESVASETSTRKLDDLLPLSRHRRWSVAVILLFLIAGAALTLVPEAGLNSLRRWLLPLAETPRYTFTQLEPFANEVAVPMGEAFSLDFHLTEKSRWQPGDGTARYGSQDPIHSRLADGGYRFEFPGQLQRDFVRVEIGDAIHKILVTPSLRPTITRSAATLDYPDYLQRPQEKIALATGTLRAVKGSKVSFSVESDRALTAAVAGPVVPLEASSDPLDSLSVAEMEIHGAEATTLPIDVRDTSLRVPLQWTDSLGLSGASGFELRIEAVPDESPTVYTEGLSGTRAMLATETLDFTATAADDFGLREIGIEWQGEPSHPGADDRAEGSLTLQQGAPDLGRAGVPVAFSPEAYGIRPQKLTIRVYATDYLPDRGRVYSQPLTIYILTLEEHAQMLKNRFDRAIGELEDLARRERNLYEENQRLERMDAAQLRSPESLERLSQQEAQENQQAQATKELADQIEQLFKDSARNETIDPETLRRMSEMMKSLRELGQQDLPKVGGKLGEAGDAKNTDEKSERDMQEAVEQQKDALEKMRETIENANEANQRFEASTFVSRLKKAAGDQDGVTKSTLSGSEQFGLRPEELDPADLGDLQDLLRLQSSTTSDIRWIEEDLGHFFTRTQNPDYGKVFEAMQGSGIQIALETIRQQLERNQGYLAASNSDQWANKLREWAKLLGDAADKANGGGGGGGGGSSEDEDFEFMLRVMRMVQEEQDLRARTRALETLRRSVQPHETP</sequence>
<name>A0ABP9USS2_9BACT</name>